<name>A0A1B9Y120_9FLAO</name>
<evidence type="ECO:0000313" key="3">
    <source>
        <dbReference type="Proteomes" id="UP000093186"/>
    </source>
</evidence>
<dbReference type="CDD" id="cd04301">
    <property type="entry name" value="NAT_SF"/>
    <property type="match status" value="1"/>
</dbReference>
<protein>
    <recommendedName>
        <fullName evidence="1">N-acetyltransferase domain-containing protein</fullName>
    </recommendedName>
</protein>
<dbReference type="AlphaFoldDB" id="A0A1B9Y120"/>
<dbReference type="SUPFAM" id="SSF55729">
    <property type="entry name" value="Acyl-CoA N-acyltransferases (Nat)"/>
    <property type="match status" value="1"/>
</dbReference>
<dbReference type="InterPro" id="IPR016181">
    <property type="entry name" value="Acyl_CoA_acyltransferase"/>
</dbReference>
<comment type="caution">
    <text evidence="2">The sequence shown here is derived from an EMBL/GenBank/DDBJ whole genome shotgun (WGS) entry which is preliminary data.</text>
</comment>
<keyword evidence="3" id="KW-1185">Reference proteome</keyword>
<dbReference type="Pfam" id="PF13508">
    <property type="entry name" value="Acetyltransf_7"/>
    <property type="match status" value="1"/>
</dbReference>
<dbReference type="InterPro" id="IPR000182">
    <property type="entry name" value="GNAT_dom"/>
</dbReference>
<accession>A0A1B9Y120</accession>
<proteinExistence type="predicted"/>
<evidence type="ECO:0000259" key="1">
    <source>
        <dbReference type="PROSITE" id="PS51186"/>
    </source>
</evidence>
<evidence type="ECO:0000313" key="2">
    <source>
        <dbReference type="EMBL" id="OCK43494.1"/>
    </source>
</evidence>
<dbReference type="RefSeq" id="WP_068701909.1">
    <property type="nucleotide sequence ID" value="NZ_MAKX01000001.1"/>
</dbReference>
<sequence>MKKEKNIQQKNIENLTELWKTVGVYFNGYHQFPAFEYAEVFGTQWPNRLWFDQKIDQKNIDEIKSKLAITSSNITIPIWDYYPNNNIQLFVANDFKLKFEQVGMSLKLETSYELNENFKLLLVSNEKEANIWAELFQKSFGYVIGDKTVLKTLKNINYYLALDGNKPVGTTLTFETDSIIGAHSVGVPPHNRRKGYADKIMKALINKGIENNNEYMVLQASEMGKGLYLKLGFQADFLIKNYVL</sequence>
<reference evidence="2 3" key="1">
    <citation type="submission" date="2016-06" db="EMBL/GenBank/DDBJ databases">
        <title>Draft Genome Sequence of Tenacibaculum soleae UCD-KL19.</title>
        <authorList>
            <person name="Eisen J.A."/>
            <person name="Coil D.A."/>
            <person name="Lujan K.M."/>
        </authorList>
    </citation>
    <scope>NUCLEOTIDE SEQUENCE [LARGE SCALE GENOMIC DNA]</scope>
    <source>
        <strain evidence="2 3">UCD-KL19</strain>
    </source>
</reference>
<organism evidence="2 3">
    <name type="scientific">Tenacibaculum soleae</name>
    <dbReference type="NCBI Taxonomy" id="447689"/>
    <lineage>
        <taxon>Bacteria</taxon>
        <taxon>Pseudomonadati</taxon>
        <taxon>Bacteroidota</taxon>
        <taxon>Flavobacteriia</taxon>
        <taxon>Flavobacteriales</taxon>
        <taxon>Flavobacteriaceae</taxon>
        <taxon>Tenacibaculum</taxon>
    </lineage>
</organism>
<dbReference type="PROSITE" id="PS51186">
    <property type="entry name" value="GNAT"/>
    <property type="match status" value="1"/>
</dbReference>
<gene>
    <name evidence="2" type="ORF">BA195_01965</name>
</gene>
<dbReference type="STRING" id="447689.BA195_01965"/>
<dbReference type="EMBL" id="MAKX01000001">
    <property type="protein sequence ID" value="OCK43494.1"/>
    <property type="molecule type" value="Genomic_DNA"/>
</dbReference>
<feature type="domain" description="N-acetyltransferase" evidence="1">
    <location>
        <begin position="119"/>
        <end position="244"/>
    </location>
</feature>
<dbReference type="Proteomes" id="UP000093186">
    <property type="component" value="Unassembled WGS sequence"/>
</dbReference>
<dbReference type="GO" id="GO:0016747">
    <property type="term" value="F:acyltransferase activity, transferring groups other than amino-acyl groups"/>
    <property type="evidence" value="ECO:0007669"/>
    <property type="project" value="InterPro"/>
</dbReference>
<dbReference type="OrthoDB" id="1096234at2"/>
<dbReference type="Gene3D" id="3.40.630.30">
    <property type="match status" value="1"/>
</dbReference>